<sequence>MAKFPDERGQGWIEWILIFILACMVLITSYLLLKPALSVMVRNFFQSLQ</sequence>
<name>A0A101FWD3_9CHLR</name>
<evidence type="ECO:0000256" key="1">
    <source>
        <dbReference type="SAM" id="Phobius"/>
    </source>
</evidence>
<gene>
    <name evidence="2" type="ORF">XD73_1430</name>
</gene>
<accession>A0A101FWD3</accession>
<feature type="transmembrane region" description="Helical" evidence="1">
    <location>
        <begin position="12"/>
        <end position="33"/>
    </location>
</feature>
<evidence type="ECO:0000313" key="2">
    <source>
        <dbReference type="EMBL" id="KUK45696.1"/>
    </source>
</evidence>
<dbReference type="Proteomes" id="UP000064249">
    <property type="component" value="Unassembled WGS sequence"/>
</dbReference>
<keyword evidence="1" id="KW-0472">Membrane</keyword>
<organism evidence="2 3">
    <name type="scientific">Anaerolinea thermophila</name>
    <dbReference type="NCBI Taxonomy" id="167964"/>
    <lineage>
        <taxon>Bacteria</taxon>
        <taxon>Bacillati</taxon>
        <taxon>Chloroflexota</taxon>
        <taxon>Anaerolineae</taxon>
        <taxon>Anaerolineales</taxon>
        <taxon>Anaerolineaceae</taxon>
        <taxon>Anaerolinea</taxon>
    </lineage>
</organism>
<keyword evidence="1" id="KW-0812">Transmembrane</keyword>
<keyword evidence="1" id="KW-1133">Transmembrane helix</keyword>
<proteinExistence type="predicted"/>
<dbReference type="AlphaFoldDB" id="A0A101FWD3"/>
<reference evidence="2 3" key="1">
    <citation type="journal article" date="2015" name="MBio">
        <title>Genome-Resolved Metagenomic Analysis Reveals Roles for Candidate Phyla and Other Microbial Community Members in Biogeochemical Transformations in Oil Reservoirs.</title>
        <authorList>
            <person name="Hu P."/>
            <person name="Tom L."/>
            <person name="Singh A."/>
            <person name="Thomas B.C."/>
            <person name="Baker B.J."/>
            <person name="Piceno Y.M."/>
            <person name="Andersen G.L."/>
            <person name="Banfield J.F."/>
        </authorList>
    </citation>
    <scope>NUCLEOTIDE SEQUENCE [LARGE SCALE GENOMIC DNA]</scope>
    <source>
        <strain evidence="2">46_16</strain>
    </source>
</reference>
<dbReference type="EMBL" id="LGFU01000185">
    <property type="protein sequence ID" value="KUK45696.1"/>
    <property type="molecule type" value="Genomic_DNA"/>
</dbReference>
<comment type="caution">
    <text evidence="2">The sequence shown here is derived from an EMBL/GenBank/DDBJ whole genome shotgun (WGS) entry which is preliminary data.</text>
</comment>
<protein>
    <submittedName>
        <fullName evidence="2">Uncharacterized protein</fullName>
    </submittedName>
</protein>
<evidence type="ECO:0000313" key="3">
    <source>
        <dbReference type="Proteomes" id="UP000064249"/>
    </source>
</evidence>